<evidence type="ECO:0000313" key="1">
    <source>
        <dbReference type="EMBL" id="KAL0131998.1"/>
    </source>
</evidence>
<protein>
    <submittedName>
        <fullName evidence="1">Uncharacterized protein</fullName>
    </submittedName>
</protein>
<sequence length="178" mass="20755">MGAPCEGCSPRRKSESRYVFLSAERLEINSVTAGRVNLKARRISEPRRGGGIQIEMSCKICGASRIKLHLWFYLKKIYFAINIDFSFIKLMPVVNMYLIEIHTDRVFLIKFTFKMRYLYDVACFTPRTAPRLREARKSNTGNIEEKSSAVERKYYRRTLTKNRSSNLETIIVISNRLI</sequence>
<accession>A0AAW2GXR3</accession>
<keyword evidence="2" id="KW-1185">Reference proteome</keyword>
<dbReference type="EMBL" id="JADYXP020000001">
    <property type="protein sequence ID" value="KAL0131998.1"/>
    <property type="molecule type" value="Genomic_DNA"/>
</dbReference>
<reference evidence="1 2" key="1">
    <citation type="submission" date="2023-03" db="EMBL/GenBank/DDBJ databases">
        <title>High recombination rates correlate with genetic variation in Cardiocondyla obscurior ants.</title>
        <authorList>
            <person name="Errbii M."/>
        </authorList>
    </citation>
    <scope>NUCLEOTIDE SEQUENCE [LARGE SCALE GENOMIC DNA]</scope>
    <source>
        <strain evidence="1">Alpha-2009</strain>
        <tissue evidence="1">Whole body</tissue>
    </source>
</reference>
<organism evidence="1 2">
    <name type="scientific">Cardiocondyla obscurior</name>
    <dbReference type="NCBI Taxonomy" id="286306"/>
    <lineage>
        <taxon>Eukaryota</taxon>
        <taxon>Metazoa</taxon>
        <taxon>Ecdysozoa</taxon>
        <taxon>Arthropoda</taxon>
        <taxon>Hexapoda</taxon>
        <taxon>Insecta</taxon>
        <taxon>Pterygota</taxon>
        <taxon>Neoptera</taxon>
        <taxon>Endopterygota</taxon>
        <taxon>Hymenoptera</taxon>
        <taxon>Apocrita</taxon>
        <taxon>Aculeata</taxon>
        <taxon>Formicoidea</taxon>
        <taxon>Formicidae</taxon>
        <taxon>Myrmicinae</taxon>
        <taxon>Cardiocondyla</taxon>
    </lineage>
</organism>
<comment type="caution">
    <text evidence="1">The sequence shown here is derived from an EMBL/GenBank/DDBJ whole genome shotgun (WGS) entry which is preliminary data.</text>
</comment>
<name>A0AAW2GXR3_9HYME</name>
<dbReference type="Proteomes" id="UP001430953">
    <property type="component" value="Unassembled WGS sequence"/>
</dbReference>
<gene>
    <name evidence="1" type="ORF">PUN28_000044</name>
</gene>
<proteinExistence type="predicted"/>
<evidence type="ECO:0000313" key="2">
    <source>
        <dbReference type="Proteomes" id="UP001430953"/>
    </source>
</evidence>
<dbReference type="AlphaFoldDB" id="A0AAW2GXR3"/>